<keyword evidence="1" id="KW-0472">Membrane</keyword>
<feature type="transmembrane region" description="Helical" evidence="1">
    <location>
        <begin position="138"/>
        <end position="157"/>
    </location>
</feature>
<sequence length="257" mass="27760">MSDQEHRSATRSKVPQITALFWITKILTTGMGETTSDFVVTTIEPVVGVAIAFVLLAGALVLQFRTSRYVPWVYWLTVVLVSVFGTMAADVVHVQFAVPYETSTVGFAIALVGLFLVWYRTERTLSIHSINTPRREMFYWATVLTTFALGTAAGDWAAHVLRLGYLGSGILFLAAICIPAIVYRYVHVNAVATFWTGYVLTRPLGASFADWVGVSPERGGIGAGTGAVSLALTAAIVICVALLSRQRAEPESTPAIA</sequence>
<evidence type="ECO:0000256" key="1">
    <source>
        <dbReference type="SAM" id="Phobius"/>
    </source>
</evidence>
<feature type="transmembrane region" description="Helical" evidence="1">
    <location>
        <begin position="38"/>
        <end position="62"/>
    </location>
</feature>
<evidence type="ECO:0000313" key="2">
    <source>
        <dbReference type="EMBL" id="AZS35743.1"/>
    </source>
</evidence>
<evidence type="ECO:0008006" key="4">
    <source>
        <dbReference type="Google" id="ProtNLM"/>
    </source>
</evidence>
<organism evidence="2 3">
    <name type="scientific">Microbacterium lemovicicum</name>
    <dbReference type="NCBI Taxonomy" id="1072463"/>
    <lineage>
        <taxon>Bacteria</taxon>
        <taxon>Bacillati</taxon>
        <taxon>Actinomycetota</taxon>
        <taxon>Actinomycetes</taxon>
        <taxon>Micrococcales</taxon>
        <taxon>Microbacteriaceae</taxon>
        <taxon>Microbacterium</taxon>
    </lineage>
</organism>
<feature type="transmembrane region" description="Helical" evidence="1">
    <location>
        <begin position="69"/>
        <end position="88"/>
    </location>
</feature>
<keyword evidence="1" id="KW-1133">Transmembrane helix</keyword>
<feature type="transmembrane region" description="Helical" evidence="1">
    <location>
        <begin position="190"/>
        <end position="209"/>
    </location>
</feature>
<feature type="transmembrane region" description="Helical" evidence="1">
    <location>
        <begin position="163"/>
        <end position="183"/>
    </location>
</feature>
<dbReference type="Pfam" id="PF03988">
    <property type="entry name" value="DUF347"/>
    <property type="match status" value="4"/>
</dbReference>
<proteinExistence type="predicted"/>
<dbReference type="InterPro" id="IPR007136">
    <property type="entry name" value="DUF347"/>
</dbReference>
<dbReference type="OrthoDB" id="9794709at2"/>
<feature type="transmembrane region" description="Helical" evidence="1">
    <location>
        <begin position="221"/>
        <end position="243"/>
    </location>
</feature>
<gene>
    <name evidence="2" type="ORF">CVS47_00340</name>
</gene>
<accession>A0A3Q9IW76</accession>
<reference evidence="2 3" key="1">
    <citation type="submission" date="2018-08" db="EMBL/GenBank/DDBJ databases">
        <title>Microbacterium lemovicicum sp. nov., a bacterium isolated from a natural uranium-rich soil.</title>
        <authorList>
            <person name="ORTET P."/>
        </authorList>
    </citation>
    <scope>NUCLEOTIDE SEQUENCE [LARGE SCALE GENOMIC DNA]</scope>
    <source>
        <strain evidence="2 3">Viu22</strain>
    </source>
</reference>
<protein>
    <recommendedName>
        <fullName evidence="4">Membrane-anchored protein</fullName>
    </recommendedName>
</protein>
<dbReference type="Proteomes" id="UP000276888">
    <property type="component" value="Chromosome"/>
</dbReference>
<keyword evidence="3" id="KW-1185">Reference proteome</keyword>
<name>A0A3Q9IW76_9MICO</name>
<dbReference type="RefSeq" id="WP_127094531.1">
    <property type="nucleotide sequence ID" value="NZ_CP031423.1"/>
</dbReference>
<dbReference type="EMBL" id="CP031423">
    <property type="protein sequence ID" value="AZS35743.1"/>
    <property type="molecule type" value="Genomic_DNA"/>
</dbReference>
<dbReference type="AlphaFoldDB" id="A0A3Q9IW76"/>
<keyword evidence="1" id="KW-0812">Transmembrane</keyword>
<evidence type="ECO:0000313" key="3">
    <source>
        <dbReference type="Proteomes" id="UP000276888"/>
    </source>
</evidence>
<dbReference type="KEGG" id="mlv:CVS47_00340"/>
<feature type="transmembrane region" description="Helical" evidence="1">
    <location>
        <begin position="100"/>
        <end position="118"/>
    </location>
</feature>